<reference evidence="1" key="1">
    <citation type="submission" date="2018-05" db="EMBL/GenBank/DDBJ databases">
        <title>Draft genome of Mucuna pruriens seed.</title>
        <authorList>
            <person name="Nnadi N.E."/>
            <person name="Vos R."/>
            <person name="Hasami M.H."/>
            <person name="Devisetty U.K."/>
            <person name="Aguiy J.C."/>
        </authorList>
    </citation>
    <scope>NUCLEOTIDE SEQUENCE [LARGE SCALE GENOMIC DNA]</scope>
    <source>
        <strain evidence="1">JCA_2017</strain>
    </source>
</reference>
<feature type="non-terminal residue" evidence="1">
    <location>
        <position position="1"/>
    </location>
</feature>
<dbReference type="EMBL" id="QJKJ01001103">
    <property type="protein sequence ID" value="RDY09193.1"/>
    <property type="molecule type" value="Genomic_DNA"/>
</dbReference>
<name>A0A371I2D5_MUCPR</name>
<sequence length="70" mass="8112">MSSLPYMPPMTFHIWTIICDNGFHMLVNSGRHLRQNSLDIKYIGSIRTSLLVRLILTSMRRCGKDLFKAD</sequence>
<organism evidence="1 2">
    <name type="scientific">Mucuna pruriens</name>
    <name type="common">Velvet bean</name>
    <name type="synonym">Dolichos pruriens</name>
    <dbReference type="NCBI Taxonomy" id="157652"/>
    <lineage>
        <taxon>Eukaryota</taxon>
        <taxon>Viridiplantae</taxon>
        <taxon>Streptophyta</taxon>
        <taxon>Embryophyta</taxon>
        <taxon>Tracheophyta</taxon>
        <taxon>Spermatophyta</taxon>
        <taxon>Magnoliopsida</taxon>
        <taxon>eudicotyledons</taxon>
        <taxon>Gunneridae</taxon>
        <taxon>Pentapetalae</taxon>
        <taxon>rosids</taxon>
        <taxon>fabids</taxon>
        <taxon>Fabales</taxon>
        <taxon>Fabaceae</taxon>
        <taxon>Papilionoideae</taxon>
        <taxon>50 kb inversion clade</taxon>
        <taxon>NPAAA clade</taxon>
        <taxon>indigoferoid/millettioid clade</taxon>
        <taxon>Phaseoleae</taxon>
        <taxon>Mucuna</taxon>
    </lineage>
</organism>
<evidence type="ECO:0000313" key="2">
    <source>
        <dbReference type="Proteomes" id="UP000257109"/>
    </source>
</evidence>
<accession>A0A371I2D5</accession>
<proteinExistence type="predicted"/>
<keyword evidence="2" id="KW-1185">Reference proteome</keyword>
<evidence type="ECO:0000313" key="1">
    <source>
        <dbReference type="EMBL" id="RDY09193.1"/>
    </source>
</evidence>
<protein>
    <submittedName>
        <fullName evidence="1">Uncharacterized protein</fullName>
    </submittedName>
</protein>
<gene>
    <name evidence="1" type="ORF">CR513_06478</name>
</gene>
<dbReference type="Proteomes" id="UP000257109">
    <property type="component" value="Unassembled WGS sequence"/>
</dbReference>
<comment type="caution">
    <text evidence="1">The sequence shown here is derived from an EMBL/GenBank/DDBJ whole genome shotgun (WGS) entry which is preliminary data.</text>
</comment>
<dbReference type="AlphaFoldDB" id="A0A371I2D5"/>